<reference evidence="8" key="1">
    <citation type="journal article" date="2022" name="Plant J.">
        <title>Strategies of tolerance reflected in two North American maple genomes.</title>
        <authorList>
            <person name="McEvoy S.L."/>
            <person name="Sezen U.U."/>
            <person name="Trouern-Trend A."/>
            <person name="McMahon S.M."/>
            <person name="Schaberg P.G."/>
            <person name="Yang J."/>
            <person name="Wegrzyn J.L."/>
            <person name="Swenson N.G."/>
        </authorList>
    </citation>
    <scope>NUCLEOTIDE SEQUENCE</scope>
    <source>
        <strain evidence="8">91603</strain>
    </source>
</reference>
<keyword evidence="3" id="KW-0067">ATP-binding</keyword>
<dbReference type="GO" id="GO:0042026">
    <property type="term" value="P:protein refolding"/>
    <property type="evidence" value="ECO:0007669"/>
    <property type="project" value="InterPro"/>
</dbReference>
<evidence type="ECO:0000256" key="6">
    <source>
        <dbReference type="SAM" id="SignalP"/>
    </source>
</evidence>
<feature type="domain" description="NAD(P)-binding" evidence="7">
    <location>
        <begin position="216"/>
        <end position="290"/>
    </location>
</feature>
<sequence length="304" mass="33209">MLTYSSLFILFAATVIRDEMGLMLDKAGKEVLGTAVKLVITKDSTLIVTDGSTRAAVEKRVSQLRRLVEVHLIKIPKKILNERIARLSGGIAILQVGAQTVVELKDKQLRIEDALNATKAAIEEGVVVGGGCSLLRLSAKVDNIKELLENEEQKIGAEIFKRALSYPTKLIAKNAGVSGSVVVEKVLAQQYIIFYILFELKCITDTDQMPEYCVTGGTGFIAAYLVKTLLEKGHTVRTTVRDPENVGKVGFLWEFNGAKERLKMIKADLLEEGSFDEAIKGVDGVFHTASPVIVPYDNNIQAAS</sequence>
<protein>
    <recommendedName>
        <fullName evidence="7">NAD(P)-binding domain-containing protein</fullName>
    </recommendedName>
</protein>
<evidence type="ECO:0000256" key="5">
    <source>
        <dbReference type="RuleBase" id="RU000418"/>
    </source>
</evidence>
<keyword evidence="6" id="KW-0732">Signal</keyword>
<evidence type="ECO:0000259" key="7">
    <source>
        <dbReference type="Pfam" id="PF13460"/>
    </source>
</evidence>
<dbReference type="InterPro" id="IPR016040">
    <property type="entry name" value="NAD(P)-bd_dom"/>
</dbReference>
<dbReference type="PANTHER" id="PTHR45633">
    <property type="entry name" value="60 KDA HEAT SHOCK PROTEIN, MITOCHONDRIAL"/>
    <property type="match status" value="1"/>
</dbReference>
<comment type="similarity">
    <text evidence="1 5">Belongs to the chaperonin (HSP60) family.</text>
</comment>
<dbReference type="SUPFAM" id="SSF52029">
    <property type="entry name" value="GroEL apical domain-like"/>
    <property type="match status" value="1"/>
</dbReference>
<evidence type="ECO:0000256" key="1">
    <source>
        <dbReference type="ARBA" id="ARBA00006607"/>
    </source>
</evidence>
<dbReference type="InterPro" id="IPR036291">
    <property type="entry name" value="NAD(P)-bd_dom_sf"/>
</dbReference>
<dbReference type="SUPFAM" id="SSF48592">
    <property type="entry name" value="GroEL equatorial domain-like"/>
    <property type="match status" value="1"/>
</dbReference>
<keyword evidence="2" id="KW-0547">Nucleotide-binding</keyword>
<dbReference type="Gene3D" id="3.50.7.10">
    <property type="entry name" value="GroEL"/>
    <property type="match status" value="1"/>
</dbReference>
<evidence type="ECO:0000313" key="9">
    <source>
        <dbReference type="Proteomes" id="UP001064489"/>
    </source>
</evidence>
<dbReference type="PRINTS" id="PR00298">
    <property type="entry name" value="CHAPERONIN60"/>
</dbReference>
<dbReference type="Pfam" id="PF00118">
    <property type="entry name" value="Cpn60_TCP1"/>
    <property type="match status" value="1"/>
</dbReference>
<dbReference type="Proteomes" id="UP001064489">
    <property type="component" value="Chromosome 7"/>
</dbReference>
<dbReference type="Pfam" id="PF13460">
    <property type="entry name" value="NAD_binding_10"/>
    <property type="match status" value="1"/>
</dbReference>
<keyword evidence="4" id="KW-0143">Chaperone</keyword>
<dbReference type="InterPro" id="IPR027413">
    <property type="entry name" value="GROEL-like_equatorial_sf"/>
</dbReference>
<dbReference type="EMBL" id="JAJSOW010000104">
    <property type="protein sequence ID" value="KAI9168829.1"/>
    <property type="molecule type" value="Genomic_DNA"/>
</dbReference>
<comment type="caution">
    <text evidence="8">The sequence shown here is derived from an EMBL/GenBank/DDBJ whole genome shotgun (WGS) entry which is preliminary data.</text>
</comment>
<reference evidence="8" key="2">
    <citation type="submission" date="2023-02" db="EMBL/GenBank/DDBJ databases">
        <authorList>
            <person name="Swenson N.G."/>
            <person name="Wegrzyn J.L."/>
            <person name="Mcevoy S.L."/>
        </authorList>
    </citation>
    <scope>NUCLEOTIDE SEQUENCE</scope>
    <source>
        <strain evidence="8">91603</strain>
        <tissue evidence="8">Leaf</tissue>
    </source>
</reference>
<gene>
    <name evidence="8" type="ORF">LWI28_002540</name>
</gene>
<evidence type="ECO:0000256" key="2">
    <source>
        <dbReference type="ARBA" id="ARBA00022741"/>
    </source>
</evidence>
<dbReference type="InterPro" id="IPR001844">
    <property type="entry name" value="Cpn60/GroEL"/>
</dbReference>
<dbReference type="AlphaFoldDB" id="A0AAD5IQK1"/>
<dbReference type="Gene3D" id="1.10.560.10">
    <property type="entry name" value="GroEL-like equatorial domain"/>
    <property type="match status" value="1"/>
</dbReference>
<evidence type="ECO:0000313" key="8">
    <source>
        <dbReference type="EMBL" id="KAI9168829.1"/>
    </source>
</evidence>
<dbReference type="PROSITE" id="PS00296">
    <property type="entry name" value="CHAPERONINS_CPN60"/>
    <property type="match status" value="1"/>
</dbReference>
<dbReference type="SUPFAM" id="SSF51735">
    <property type="entry name" value="NAD(P)-binding Rossmann-fold domains"/>
    <property type="match status" value="1"/>
</dbReference>
<dbReference type="GO" id="GO:0140662">
    <property type="term" value="F:ATP-dependent protein folding chaperone"/>
    <property type="evidence" value="ECO:0007669"/>
    <property type="project" value="InterPro"/>
</dbReference>
<dbReference type="GO" id="GO:0005524">
    <property type="term" value="F:ATP binding"/>
    <property type="evidence" value="ECO:0007669"/>
    <property type="project" value="UniProtKB-KW"/>
</dbReference>
<proteinExistence type="inferred from homology"/>
<keyword evidence="9" id="KW-1185">Reference proteome</keyword>
<dbReference type="InterPro" id="IPR018370">
    <property type="entry name" value="Chaperonin_Cpn60_CS"/>
</dbReference>
<dbReference type="InterPro" id="IPR027409">
    <property type="entry name" value="GroEL-like_apical_dom_sf"/>
</dbReference>
<name>A0AAD5IQK1_ACENE</name>
<organism evidence="8 9">
    <name type="scientific">Acer negundo</name>
    <name type="common">Box elder</name>
    <dbReference type="NCBI Taxonomy" id="4023"/>
    <lineage>
        <taxon>Eukaryota</taxon>
        <taxon>Viridiplantae</taxon>
        <taxon>Streptophyta</taxon>
        <taxon>Embryophyta</taxon>
        <taxon>Tracheophyta</taxon>
        <taxon>Spermatophyta</taxon>
        <taxon>Magnoliopsida</taxon>
        <taxon>eudicotyledons</taxon>
        <taxon>Gunneridae</taxon>
        <taxon>Pentapetalae</taxon>
        <taxon>rosids</taxon>
        <taxon>malvids</taxon>
        <taxon>Sapindales</taxon>
        <taxon>Sapindaceae</taxon>
        <taxon>Hippocastanoideae</taxon>
        <taxon>Acereae</taxon>
        <taxon>Acer</taxon>
    </lineage>
</organism>
<dbReference type="InterPro" id="IPR002423">
    <property type="entry name" value="Cpn60/GroEL/TCP-1"/>
</dbReference>
<evidence type="ECO:0000256" key="4">
    <source>
        <dbReference type="ARBA" id="ARBA00023186"/>
    </source>
</evidence>
<evidence type="ECO:0000256" key="3">
    <source>
        <dbReference type="ARBA" id="ARBA00022840"/>
    </source>
</evidence>
<accession>A0AAD5IQK1</accession>
<feature type="signal peptide" evidence="6">
    <location>
        <begin position="1"/>
        <end position="17"/>
    </location>
</feature>
<dbReference type="Gene3D" id="3.40.50.720">
    <property type="entry name" value="NAD(P)-binding Rossmann-like Domain"/>
    <property type="match status" value="1"/>
</dbReference>
<feature type="chain" id="PRO_5041984194" description="NAD(P)-binding domain-containing protein" evidence="6">
    <location>
        <begin position="18"/>
        <end position="304"/>
    </location>
</feature>